<gene>
    <name evidence="2" type="ORF">TNIN_137281</name>
</gene>
<evidence type="ECO:0000313" key="3">
    <source>
        <dbReference type="Proteomes" id="UP000886998"/>
    </source>
</evidence>
<keyword evidence="1" id="KW-0732">Signal</keyword>
<keyword evidence="3" id="KW-1185">Reference proteome</keyword>
<feature type="chain" id="PRO_5036468936" evidence="1">
    <location>
        <begin position="25"/>
        <end position="126"/>
    </location>
</feature>
<dbReference type="EMBL" id="BMAV01007233">
    <property type="protein sequence ID" value="GFY49944.1"/>
    <property type="molecule type" value="Genomic_DNA"/>
</dbReference>
<name>A0A8X6XB35_9ARAC</name>
<dbReference type="OrthoDB" id="6431745at2759"/>
<comment type="caution">
    <text evidence="2">The sequence shown here is derived from an EMBL/GenBank/DDBJ whole genome shotgun (WGS) entry which is preliminary data.</text>
</comment>
<reference evidence="2" key="1">
    <citation type="submission" date="2020-08" db="EMBL/GenBank/DDBJ databases">
        <title>Multicomponent nature underlies the extraordinary mechanical properties of spider dragline silk.</title>
        <authorList>
            <person name="Kono N."/>
            <person name="Nakamura H."/>
            <person name="Mori M."/>
            <person name="Yoshida Y."/>
            <person name="Ohtoshi R."/>
            <person name="Malay A.D."/>
            <person name="Moran D.A.P."/>
            <person name="Tomita M."/>
            <person name="Numata K."/>
            <person name="Arakawa K."/>
        </authorList>
    </citation>
    <scope>NUCLEOTIDE SEQUENCE</scope>
</reference>
<accession>A0A8X6XB35</accession>
<evidence type="ECO:0000256" key="1">
    <source>
        <dbReference type="SAM" id="SignalP"/>
    </source>
</evidence>
<evidence type="ECO:0000313" key="2">
    <source>
        <dbReference type="EMBL" id="GFY49944.1"/>
    </source>
</evidence>
<dbReference type="Proteomes" id="UP000886998">
    <property type="component" value="Unassembled WGS sequence"/>
</dbReference>
<organism evidence="2 3">
    <name type="scientific">Trichonephila inaurata madagascariensis</name>
    <dbReference type="NCBI Taxonomy" id="2747483"/>
    <lineage>
        <taxon>Eukaryota</taxon>
        <taxon>Metazoa</taxon>
        <taxon>Ecdysozoa</taxon>
        <taxon>Arthropoda</taxon>
        <taxon>Chelicerata</taxon>
        <taxon>Arachnida</taxon>
        <taxon>Araneae</taxon>
        <taxon>Araneomorphae</taxon>
        <taxon>Entelegynae</taxon>
        <taxon>Araneoidea</taxon>
        <taxon>Nephilidae</taxon>
        <taxon>Trichonephila</taxon>
        <taxon>Trichonephila inaurata</taxon>
    </lineage>
</organism>
<dbReference type="AlphaFoldDB" id="A0A8X6XB35"/>
<proteinExistence type="predicted"/>
<protein>
    <submittedName>
        <fullName evidence="2">Uncharacterized protein</fullName>
    </submittedName>
</protein>
<sequence length="126" mass="14747">MQNKKEMTAVFIFSVCLIVQVLEARTKFVPSYPRPTKKLYALYSLALPFPRPSSAALSVEKRSRKEERRQFSRNCPDGYVYDFYFVKCRMIVCALPGYVIKGKKCVKGDWFYSHIINKMYHASNQK</sequence>
<feature type="signal peptide" evidence="1">
    <location>
        <begin position="1"/>
        <end position="24"/>
    </location>
</feature>